<reference evidence="2 3" key="1">
    <citation type="submission" date="2020-08" db="EMBL/GenBank/DDBJ databases">
        <authorList>
            <person name="Ren C."/>
            <person name="Gu Y."/>
            <person name="Xu Y."/>
        </authorList>
    </citation>
    <scope>NUCLEOTIDE SEQUENCE [LARGE SCALE GENOMIC DNA]</scope>
    <source>
        <strain evidence="2 3">LBM18003</strain>
    </source>
</reference>
<proteinExistence type="predicted"/>
<protein>
    <submittedName>
        <fullName evidence="2">Uncharacterized protein</fullName>
    </submittedName>
</protein>
<accession>A0A7G9WJZ1</accession>
<organism evidence="2 3">
    <name type="scientific">Caproicibacterium amylolyticum</name>
    <dbReference type="NCBI Taxonomy" id="2766537"/>
    <lineage>
        <taxon>Bacteria</taxon>
        <taxon>Bacillati</taxon>
        <taxon>Bacillota</taxon>
        <taxon>Clostridia</taxon>
        <taxon>Eubacteriales</taxon>
        <taxon>Oscillospiraceae</taxon>
        <taxon>Caproicibacterium</taxon>
    </lineage>
</organism>
<dbReference type="Pfam" id="PF05135">
    <property type="entry name" value="Phage_connect_1"/>
    <property type="match status" value="1"/>
</dbReference>
<evidence type="ECO:0000256" key="1">
    <source>
        <dbReference type="SAM" id="MobiDB-lite"/>
    </source>
</evidence>
<feature type="region of interest" description="Disordered" evidence="1">
    <location>
        <begin position="1"/>
        <end position="23"/>
    </location>
</feature>
<name>A0A7G9WJZ1_9FIRM</name>
<dbReference type="KEGG" id="caml:H6X83_05120"/>
<keyword evidence="3" id="KW-1185">Reference proteome</keyword>
<dbReference type="AlphaFoldDB" id="A0A7G9WJZ1"/>
<sequence>MLDRAESKIKERRRSPPDAPLESQYNELQIQIAIFLYNKQGAEGETAHNENGVNRSYENADIPDSLLKEIIPMAVMVS</sequence>
<gene>
    <name evidence="2" type="ORF">H6X83_05120</name>
</gene>
<dbReference type="EMBL" id="CP060696">
    <property type="protein sequence ID" value="QNO19003.1"/>
    <property type="molecule type" value="Genomic_DNA"/>
</dbReference>
<evidence type="ECO:0000313" key="3">
    <source>
        <dbReference type="Proteomes" id="UP000516046"/>
    </source>
</evidence>
<dbReference type="InterPro" id="IPR021146">
    <property type="entry name" value="Phage_gp6-like_head-tail"/>
</dbReference>
<evidence type="ECO:0000313" key="2">
    <source>
        <dbReference type="EMBL" id="QNO19003.1"/>
    </source>
</evidence>
<dbReference type="Proteomes" id="UP000516046">
    <property type="component" value="Chromosome"/>
</dbReference>